<organism evidence="2 3">
    <name type="scientific">Symbiochloris irregularis</name>
    <dbReference type="NCBI Taxonomy" id="706552"/>
    <lineage>
        <taxon>Eukaryota</taxon>
        <taxon>Viridiplantae</taxon>
        <taxon>Chlorophyta</taxon>
        <taxon>core chlorophytes</taxon>
        <taxon>Trebouxiophyceae</taxon>
        <taxon>Trebouxiales</taxon>
        <taxon>Trebouxiaceae</taxon>
        <taxon>Symbiochloris</taxon>
    </lineage>
</organism>
<evidence type="ECO:0000313" key="2">
    <source>
        <dbReference type="EMBL" id="KAK9796631.1"/>
    </source>
</evidence>
<feature type="domain" description="DJ-1/PfpI" evidence="1">
    <location>
        <begin position="25"/>
        <end position="96"/>
    </location>
</feature>
<dbReference type="AlphaFoldDB" id="A0AAW1NWI6"/>
<gene>
    <name evidence="2" type="ORF">WJX73_003994</name>
</gene>
<dbReference type="Pfam" id="PF01965">
    <property type="entry name" value="DJ-1_PfpI"/>
    <property type="match status" value="1"/>
</dbReference>
<dbReference type="Proteomes" id="UP001465755">
    <property type="component" value="Unassembled WGS sequence"/>
</dbReference>
<evidence type="ECO:0000313" key="3">
    <source>
        <dbReference type="Proteomes" id="UP001465755"/>
    </source>
</evidence>
<keyword evidence="3" id="KW-1185">Reference proteome</keyword>
<evidence type="ECO:0000259" key="1">
    <source>
        <dbReference type="Pfam" id="PF01965"/>
    </source>
</evidence>
<dbReference type="InterPro" id="IPR029062">
    <property type="entry name" value="Class_I_gatase-like"/>
</dbReference>
<dbReference type="EMBL" id="JALJOQ010000115">
    <property type="protein sequence ID" value="KAK9796631.1"/>
    <property type="molecule type" value="Genomic_DNA"/>
</dbReference>
<comment type="caution">
    <text evidence="2">The sequence shown here is derived from an EMBL/GenBank/DDBJ whole genome shotgun (WGS) entry which is preliminary data.</text>
</comment>
<dbReference type="SUPFAM" id="SSF52317">
    <property type="entry name" value="Class I glutamine amidotransferase-like"/>
    <property type="match status" value="1"/>
</dbReference>
<reference evidence="2 3" key="1">
    <citation type="journal article" date="2024" name="Nat. Commun.">
        <title>Phylogenomics reveals the evolutionary origins of lichenization in chlorophyte algae.</title>
        <authorList>
            <person name="Puginier C."/>
            <person name="Libourel C."/>
            <person name="Otte J."/>
            <person name="Skaloud P."/>
            <person name="Haon M."/>
            <person name="Grisel S."/>
            <person name="Petersen M."/>
            <person name="Berrin J.G."/>
            <person name="Delaux P.M."/>
            <person name="Dal Grande F."/>
            <person name="Keller J."/>
        </authorList>
    </citation>
    <scope>NUCLEOTIDE SEQUENCE [LARGE SCALE GENOMIC DNA]</scope>
    <source>
        <strain evidence="2 3">SAG 2036</strain>
    </source>
</reference>
<dbReference type="Gene3D" id="3.40.50.880">
    <property type="match status" value="1"/>
</dbReference>
<dbReference type="PANTHER" id="PTHR43130">
    <property type="entry name" value="ARAC-FAMILY TRANSCRIPTIONAL REGULATOR"/>
    <property type="match status" value="1"/>
</dbReference>
<accession>A0AAW1NWI6</accession>
<dbReference type="InterPro" id="IPR052158">
    <property type="entry name" value="INH-QAR"/>
</dbReference>
<protein>
    <recommendedName>
        <fullName evidence="1">DJ-1/PfpI domain-containing protein</fullName>
    </recommendedName>
</protein>
<name>A0AAW1NWI6_9CHLO</name>
<dbReference type="PANTHER" id="PTHR43130:SF3">
    <property type="entry name" value="HTH-TYPE TRANSCRIPTIONAL REGULATOR RV1931C"/>
    <property type="match status" value="1"/>
</dbReference>
<proteinExistence type="predicted"/>
<dbReference type="InterPro" id="IPR002818">
    <property type="entry name" value="DJ-1/PfpI"/>
</dbReference>
<sequence>MLAKYARTLSLGHQAIRHMVTEGKRRVAVLIFDGFEVLDVYGPLEAFRGSEHFEVVTIAEREGPTVSGQGPATVAAESFLGNYHPFDILLVPGGKGTRREGLLCLLGRVSLMACPQLATNEALTGSEASHLRMLILTGIVRPGGWRQPMAKSGAVLGSLLA</sequence>